<dbReference type="eggNOG" id="ENOG5033A4Z">
    <property type="taxonomic scope" value="Bacteria"/>
</dbReference>
<evidence type="ECO:0000256" key="1">
    <source>
        <dbReference type="SAM" id="Phobius"/>
    </source>
</evidence>
<gene>
    <name evidence="3" type="ordered locus">Bd3260</name>
</gene>
<feature type="domain" description="Inner membrane protein YgaP-like transmembrane" evidence="2">
    <location>
        <begin position="5"/>
        <end position="64"/>
    </location>
</feature>
<proteinExistence type="predicted"/>
<dbReference type="InterPro" id="IPR021309">
    <property type="entry name" value="YgaP-like_TM"/>
</dbReference>
<keyword evidence="4" id="KW-1185">Reference proteome</keyword>
<dbReference type="RefSeq" id="WP_011165612.1">
    <property type="nucleotide sequence ID" value="NC_005363.1"/>
</dbReference>
<dbReference type="EMBL" id="BX842655">
    <property type="protein sequence ID" value="CAE78074.1"/>
    <property type="molecule type" value="Genomic_DNA"/>
</dbReference>
<keyword evidence="1" id="KW-0472">Membrane</keyword>
<dbReference type="STRING" id="264462.Bd3260"/>
<dbReference type="Proteomes" id="UP000008080">
    <property type="component" value="Chromosome"/>
</dbReference>
<dbReference type="GeneID" id="93014094"/>
<dbReference type="HOGENOM" id="CLU_176022_4_1_7"/>
<evidence type="ECO:0000313" key="4">
    <source>
        <dbReference type="Proteomes" id="UP000008080"/>
    </source>
</evidence>
<evidence type="ECO:0000313" key="3">
    <source>
        <dbReference type="EMBL" id="CAE78074.1"/>
    </source>
</evidence>
<organism evidence="3 4">
    <name type="scientific">Bdellovibrio bacteriovorus (strain ATCC 15356 / DSM 50701 / NCIMB 9529 / HD100)</name>
    <dbReference type="NCBI Taxonomy" id="264462"/>
    <lineage>
        <taxon>Bacteria</taxon>
        <taxon>Pseudomonadati</taxon>
        <taxon>Bdellovibrionota</taxon>
        <taxon>Bdellovibrionia</taxon>
        <taxon>Bdellovibrionales</taxon>
        <taxon>Pseudobdellovibrionaceae</taxon>
        <taxon>Bdellovibrio</taxon>
    </lineage>
</organism>
<feature type="transmembrane region" description="Helical" evidence="1">
    <location>
        <begin position="14"/>
        <end position="30"/>
    </location>
</feature>
<evidence type="ECO:0000259" key="2">
    <source>
        <dbReference type="Pfam" id="PF11127"/>
    </source>
</evidence>
<feature type="transmembrane region" description="Helical" evidence="1">
    <location>
        <begin position="36"/>
        <end position="60"/>
    </location>
</feature>
<keyword evidence="1 3" id="KW-0812">Transmembrane</keyword>
<keyword evidence="1" id="KW-1133">Transmembrane helix</keyword>
<reference evidence="3 4" key="1">
    <citation type="journal article" date="2004" name="Science">
        <title>A predator unmasked: life cycle of Bdellovibrio bacteriovorus from a genomic perspective.</title>
        <authorList>
            <person name="Rendulic S."/>
            <person name="Jagtap P."/>
            <person name="Rosinus A."/>
            <person name="Eppinger M."/>
            <person name="Baar C."/>
            <person name="Lanz C."/>
            <person name="Keller H."/>
            <person name="Lambert C."/>
            <person name="Evans K.J."/>
            <person name="Goesmann A."/>
            <person name="Meyer F."/>
            <person name="Sockett R.E."/>
            <person name="Schuster S.C."/>
        </authorList>
    </citation>
    <scope>NUCLEOTIDE SEQUENCE [LARGE SCALE GENOMIC DNA]</scope>
    <source>
        <strain evidence="4">ATCC 15356 / DSM 50701 / NCIMB 9529 / HD100</strain>
    </source>
</reference>
<dbReference type="AlphaFoldDB" id="Q6MIA6"/>
<accession>Q6MIA6</accession>
<protein>
    <submittedName>
        <fullName evidence="3">Putative transmembrane protein</fullName>
    </submittedName>
</protein>
<name>Q6MIA6_BDEBA</name>
<dbReference type="KEGG" id="bba:Bd3260"/>
<dbReference type="Pfam" id="PF11127">
    <property type="entry name" value="YgaP-like_TM"/>
    <property type="match status" value="1"/>
</dbReference>
<sequence>MSVFSKNEGSVDRTLRIVVGLGLISLAFVGPANPWFLLGTIPLVTGLVGWCPAYQIFGLSTCQHKKVMKM</sequence>